<protein>
    <submittedName>
        <fullName evidence="1">Uncharacterized protein</fullName>
    </submittedName>
</protein>
<organism evidence="1 2">
    <name type="scientific">Stenotrophomonas phage IME-SM1</name>
    <dbReference type="NCBI Taxonomy" id="1654717"/>
    <lineage>
        <taxon>Viruses</taxon>
        <taxon>Duplodnaviria</taxon>
        <taxon>Heunggongvirae</taxon>
        <taxon>Uroviricota</taxon>
        <taxon>Caudoviricetes</taxon>
        <taxon>Menderavirus</taxon>
        <taxon>Menderavirus IMESM1</taxon>
    </lineage>
</organism>
<dbReference type="GeneID" id="65066734"/>
<accession>A0A0H4IPE5</accession>
<sequence length="84" mass="9508">MRSTEAIAKYIKAQYPDATVKLEHGHIIVDMNVGPLSQSWSDAYDALTRLFENDSDVRTISGCYCVGIRGVEPYFSFAFTFYKT</sequence>
<dbReference type="RefSeq" id="YP_010077818.1">
    <property type="nucleotide sequence ID" value="NC_054952.1"/>
</dbReference>
<reference evidence="1 2" key="1">
    <citation type="submission" date="2015-05" db="EMBL/GenBank/DDBJ databases">
        <authorList>
            <person name="Liu X."/>
            <person name="Tong Y."/>
            <person name="Huang Y."/>
            <person name="Fan H."/>
            <person name="An X."/>
            <person name="Mi Z."/>
            <person name="Zhang Z."/>
        </authorList>
    </citation>
    <scope>NUCLEOTIDE SEQUENCE [LARGE SCALE GENOMIC DNA]</scope>
</reference>
<dbReference type="KEGG" id="vg:65066734"/>
<dbReference type="EMBL" id="KR560069">
    <property type="protein sequence ID" value="AKO61625.1"/>
    <property type="molecule type" value="Genomic_DNA"/>
</dbReference>
<keyword evidence="2" id="KW-1185">Reference proteome</keyword>
<name>A0A0H4IPE5_9CAUD</name>
<proteinExistence type="predicted"/>
<evidence type="ECO:0000313" key="2">
    <source>
        <dbReference type="Proteomes" id="UP000224291"/>
    </source>
</evidence>
<evidence type="ECO:0000313" key="1">
    <source>
        <dbReference type="EMBL" id="AKO61625.1"/>
    </source>
</evidence>
<dbReference type="Proteomes" id="UP000224291">
    <property type="component" value="Segment"/>
</dbReference>